<keyword evidence="1" id="KW-0812">Transmembrane</keyword>
<reference evidence="2 3" key="1">
    <citation type="submission" date="2023-05" db="EMBL/GenBank/DDBJ databases">
        <title>Sedimentitalea sp. nov. JM2-8.</title>
        <authorList>
            <person name="Huang J."/>
        </authorList>
    </citation>
    <scope>NUCLEOTIDE SEQUENCE [LARGE SCALE GENOMIC DNA]</scope>
    <source>
        <strain evidence="2 3">JM2-8</strain>
    </source>
</reference>
<comment type="caution">
    <text evidence="2">The sequence shown here is derived from an EMBL/GenBank/DDBJ whole genome shotgun (WGS) entry which is preliminary data.</text>
</comment>
<keyword evidence="3" id="KW-1185">Reference proteome</keyword>
<keyword evidence="1" id="KW-1133">Transmembrane helix</keyword>
<organism evidence="2 3">
    <name type="scientific">Sedimentitalea xiamensis</name>
    <dbReference type="NCBI Taxonomy" id="3050037"/>
    <lineage>
        <taxon>Bacteria</taxon>
        <taxon>Pseudomonadati</taxon>
        <taxon>Pseudomonadota</taxon>
        <taxon>Alphaproteobacteria</taxon>
        <taxon>Rhodobacterales</taxon>
        <taxon>Paracoccaceae</taxon>
        <taxon>Sedimentitalea</taxon>
    </lineage>
</organism>
<dbReference type="Proteomes" id="UP001227126">
    <property type="component" value="Unassembled WGS sequence"/>
</dbReference>
<gene>
    <name evidence="2" type="ORF">QO034_22945</name>
</gene>
<accession>A0ABT7FLC8</accession>
<sequence length="75" mass="7839">MAAYLILSLLTGVLSSIIAAILGAGGWSIAICYVAGSWIGFLAPLLCVLLQRGDRRDDYLDARSGLLAKRAASDA</sequence>
<evidence type="ECO:0000313" key="2">
    <source>
        <dbReference type="EMBL" id="MDK3075912.1"/>
    </source>
</evidence>
<keyword evidence="1" id="KW-0472">Membrane</keyword>
<protein>
    <recommendedName>
        <fullName evidence="4">Major facilitator superfamily (MFS) profile domain-containing protein</fullName>
    </recommendedName>
</protein>
<dbReference type="RefSeq" id="WP_284487821.1">
    <property type="nucleotide sequence ID" value="NZ_JASNJE010000065.1"/>
</dbReference>
<evidence type="ECO:0000256" key="1">
    <source>
        <dbReference type="SAM" id="Phobius"/>
    </source>
</evidence>
<feature type="transmembrane region" description="Helical" evidence="1">
    <location>
        <begin position="29"/>
        <end position="50"/>
    </location>
</feature>
<proteinExistence type="predicted"/>
<evidence type="ECO:0000313" key="3">
    <source>
        <dbReference type="Proteomes" id="UP001227126"/>
    </source>
</evidence>
<dbReference type="EMBL" id="JASNJE010000065">
    <property type="protein sequence ID" value="MDK3075912.1"/>
    <property type="molecule type" value="Genomic_DNA"/>
</dbReference>
<name>A0ABT7FLC8_9RHOB</name>
<evidence type="ECO:0008006" key="4">
    <source>
        <dbReference type="Google" id="ProtNLM"/>
    </source>
</evidence>